<dbReference type="Proteomes" id="UP000243859">
    <property type="component" value="Unassembled WGS sequence"/>
</dbReference>
<evidence type="ECO:0000259" key="7">
    <source>
        <dbReference type="Pfam" id="PF02872"/>
    </source>
</evidence>
<dbReference type="GO" id="GO:0030288">
    <property type="term" value="C:outer membrane-bounded periplasmic space"/>
    <property type="evidence" value="ECO:0007669"/>
    <property type="project" value="TreeGrafter"/>
</dbReference>
<keyword evidence="9" id="KW-1185">Reference proteome</keyword>
<dbReference type="NCBIfam" id="NF006938">
    <property type="entry name" value="PRK09420.1"/>
    <property type="match status" value="1"/>
</dbReference>
<accession>A0A2T5BSR8</accession>
<dbReference type="InterPro" id="IPR029052">
    <property type="entry name" value="Metallo-depent_PP-like"/>
</dbReference>
<dbReference type="InterPro" id="IPR008334">
    <property type="entry name" value="5'-Nucleotdase_C"/>
</dbReference>
<dbReference type="SUPFAM" id="SSF56300">
    <property type="entry name" value="Metallo-dependent phosphatases"/>
    <property type="match status" value="1"/>
</dbReference>
<evidence type="ECO:0000256" key="4">
    <source>
        <dbReference type="ARBA" id="ARBA00022741"/>
    </source>
</evidence>
<reference evidence="8 9" key="1">
    <citation type="submission" date="2018-04" db="EMBL/GenBank/DDBJ databases">
        <title>Genomic Encyclopedia of Archaeal and Bacterial Type Strains, Phase II (KMG-II): from individual species to whole genera.</title>
        <authorList>
            <person name="Goeker M."/>
        </authorList>
    </citation>
    <scope>NUCLEOTIDE SEQUENCE [LARGE SCALE GENOMIC DNA]</scope>
    <source>
        <strain evidence="8 9">DSM 18064</strain>
    </source>
</reference>
<dbReference type="PRINTS" id="PR01607">
    <property type="entry name" value="APYRASEFAMLY"/>
</dbReference>
<feature type="domain" description="Calcineurin-like phosphoesterase" evidence="6">
    <location>
        <begin position="18"/>
        <end position="258"/>
    </location>
</feature>
<name>A0A2T5BSR8_9RHOB</name>
<dbReference type="OrthoDB" id="9803927at2"/>
<organism evidence="8 9">
    <name type="scientific">Rhodovulum imhoffii</name>
    <dbReference type="NCBI Taxonomy" id="365340"/>
    <lineage>
        <taxon>Bacteria</taxon>
        <taxon>Pseudomonadati</taxon>
        <taxon>Pseudomonadota</taxon>
        <taxon>Alphaproteobacteria</taxon>
        <taxon>Rhodobacterales</taxon>
        <taxon>Paracoccaceae</taxon>
        <taxon>Rhodovulum</taxon>
    </lineage>
</organism>
<keyword evidence="5" id="KW-0378">Hydrolase</keyword>
<dbReference type="GO" id="GO:0016787">
    <property type="term" value="F:hydrolase activity"/>
    <property type="evidence" value="ECO:0007669"/>
    <property type="project" value="UniProtKB-KW"/>
</dbReference>
<dbReference type="InterPro" id="IPR041827">
    <property type="entry name" value="CpdB_N"/>
</dbReference>
<evidence type="ECO:0000313" key="9">
    <source>
        <dbReference type="Proteomes" id="UP000243859"/>
    </source>
</evidence>
<dbReference type="GO" id="GO:0046872">
    <property type="term" value="F:metal ion binding"/>
    <property type="evidence" value="ECO:0007669"/>
    <property type="project" value="UniProtKB-KW"/>
</dbReference>
<feature type="domain" description="5'-Nucleotidase C-terminal" evidence="7">
    <location>
        <begin position="357"/>
        <end position="550"/>
    </location>
</feature>
<comment type="similarity">
    <text evidence="1 5">Belongs to the 5'-nucleotidase family.</text>
</comment>
<dbReference type="AlphaFoldDB" id="A0A2T5BSR8"/>
<gene>
    <name evidence="8" type="ORF">C8N32_10799</name>
</gene>
<evidence type="ECO:0000313" key="8">
    <source>
        <dbReference type="EMBL" id="PTN02333.1"/>
    </source>
</evidence>
<evidence type="ECO:0000259" key="6">
    <source>
        <dbReference type="Pfam" id="PF00149"/>
    </source>
</evidence>
<protein>
    <submittedName>
        <fullName evidence="8">2',3'-cyclic-nucleotide 2'-phosphodiesterase/3'-nucleotidase</fullName>
    </submittedName>
</protein>
<evidence type="ECO:0000256" key="5">
    <source>
        <dbReference type="RuleBase" id="RU362119"/>
    </source>
</evidence>
<dbReference type="CDD" id="cd07410">
    <property type="entry name" value="MPP_CpdB_N"/>
    <property type="match status" value="1"/>
</dbReference>
<dbReference type="Gene3D" id="3.60.21.10">
    <property type="match status" value="1"/>
</dbReference>
<keyword evidence="3" id="KW-0732">Signal</keyword>
<sequence length="639" mass="68428">MTLHPFSVQARPCQAHLRLLETTDLHVHVFPYDYYADRPTDTIGLARTARHADHLRKGASNSVLLDNGDFLQGTPMGDYIAHEKGLRAGDAHPILAAMAAAGVEVATVGNHEFNYGLDFLLTALAGADFPVVCANIATRQGATAVQDTTLLPPFVILERPLTDGTGRQRPFRLGVIGFTPPQILTWDRRNLEGRIVVRDIVDTARAFVPQMRKQGADLIVALAHSGIGGSGAWGRQENACIPLAAVDEIDVVFAGHQHLLFPGSSFSGLPDVDAQAGTIHGKPAVMAGCWGSHLGAIDLLLEHGSDGWRIARHETTLHPIARRHNGKATPLVDSAPHVLAAAAAAHDATLAYIRRPVGHTRVALHSYFSLVADTPSVQIVADAQLWHMRQMLADTEHAGLPLLSAAAPYKAGGRGGPEHFTEVAPGGIAMKDIANLYYYPNTVCAVRITGAQLRGWLERSAGLFNQIPPGARDAPLLNPDFSCYNFDTIKGVSYEIDVSRSSRFDPLGAMADPQARRIRNLRHAGRPVTGDMEFIVATNSYRAGGGGHFPGADGSTIVFSAPDTNRDVLLRYIRAQGVVGSAADGNWCLAPLPDTTATFETSPRAARLTGDVPLPLTPVATTGGFTRFRIRLEGCESAP</sequence>
<dbReference type="InterPro" id="IPR036907">
    <property type="entry name" value="5'-Nucleotdase_C_sf"/>
</dbReference>
<evidence type="ECO:0000256" key="1">
    <source>
        <dbReference type="ARBA" id="ARBA00006654"/>
    </source>
</evidence>
<keyword evidence="2" id="KW-0479">Metal-binding</keyword>
<dbReference type="EMBL" id="QAAA01000007">
    <property type="protein sequence ID" value="PTN02333.1"/>
    <property type="molecule type" value="Genomic_DNA"/>
</dbReference>
<dbReference type="InterPro" id="IPR006179">
    <property type="entry name" value="5_nucleotidase/apyrase"/>
</dbReference>
<comment type="caution">
    <text evidence="8">The sequence shown here is derived from an EMBL/GenBank/DDBJ whole genome shotgun (WGS) entry which is preliminary data.</text>
</comment>
<dbReference type="GO" id="GO:0009166">
    <property type="term" value="P:nucleotide catabolic process"/>
    <property type="evidence" value="ECO:0007669"/>
    <property type="project" value="InterPro"/>
</dbReference>
<proteinExistence type="inferred from homology"/>
<dbReference type="GO" id="GO:0000166">
    <property type="term" value="F:nucleotide binding"/>
    <property type="evidence" value="ECO:0007669"/>
    <property type="project" value="UniProtKB-KW"/>
</dbReference>
<dbReference type="Pfam" id="PF02872">
    <property type="entry name" value="5_nucleotid_C"/>
    <property type="match status" value="1"/>
</dbReference>
<keyword evidence="4 5" id="KW-0547">Nucleotide-binding</keyword>
<dbReference type="RefSeq" id="WP_107892061.1">
    <property type="nucleotide sequence ID" value="NZ_NHSI01000036.1"/>
</dbReference>
<dbReference type="SUPFAM" id="SSF55816">
    <property type="entry name" value="5'-nucleotidase (syn. UDP-sugar hydrolase), C-terminal domain"/>
    <property type="match status" value="1"/>
</dbReference>
<evidence type="ECO:0000256" key="2">
    <source>
        <dbReference type="ARBA" id="ARBA00022723"/>
    </source>
</evidence>
<dbReference type="PANTHER" id="PTHR11575:SF6">
    <property type="entry name" value="2',3'-CYCLIC-NUCLEOTIDE 2'-PHOSPHODIESTERASE_3'-NUCLEOTIDASE"/>
    <property type="match status" value="1"/>
</dbReference>
<dbReference type="InterPro" id="IPR004843">
    <property type="entry name" value="Calcineurin-like_PHP"/>
</dbReference>
<evidence type="ECO:0000256" key="3">
    <source>
        <dbReference type="ARBA" id="ARBA00022729"/>
    </source>
</evidence>
<dbReference type="Gene3D" id="3.90.780.10">
    <property type="entry name" value="5'-Nucleotidase, C-terminal domain"/>
    <property type="match status" value="1"/>
</dbReference>
<dbReference type="Pfam" id="PF00149">
    <property type="entry name" value="Metallophos"/>
    <property type="match status" value="1"/>
</dbReference>
<dbReference type="PANTHER" id="PTHR11575">
    <property type="entry name" value="5'-NUCLEOTIDASE-RELATED"/>
    <property type="match status" value="1"/>
</dbReference>